<proteinExistence type="predicted"/>
<evidence type="ECO:0000313" key="2">
    <source>
        <dbReference type="Proteomes" id="UP000296706"/>
    </source>
</evidence>
<dbReference type="InterPro" id="IPR023393">
    <property type="entry name" value="START-like_dom_sf"/>
</dbReference>
<dbReference type="AlphaFoldDB" id="A0A4D6HA68"/>
<dbReference type="RefSeq" id="WP_049993868.1">
    <property type="nucleotide sequence ID" value="NZ_CP031310.1"/>
</dbReference>
<dbReference type="InterPro" id="IPR019587">
    <property type="entry name" value="Polyketide_cyclase/dehydratase"/>
</dbReference>
<dbReference type="GeneID" id="39846968"/>
<dbReference type="Proteomes" id="UP000296706">
    <property type="component" value="Chromosome"/>
</dbReference>
<dbReference type="Gene3D" id="3.30.530.20">
    <property type="match status" value="1"/>
</dbReference>
<keyword evidence="2" id="KW-1185">Reference proteome</keyword>
<sequence length="144" mass="16744">MTIRVERVVSVPAPPERVWEFIVDPEKRARPISVVVDFELKDGDGRKATWQIKLPIPVINRTITIETEDVERDPPRYVKFTGRSKVMRVVGEHELEPTEEGTRLTNRFTVEGRVPGVERFFKRNLETEFDNLEDAIFEDLGLRP</sequence>
<dbReference type="OrthoDB" id="25755at2157"/>
<organism evidence="1 2">
    <name type="scientific">Halapricum salinum</name>
    <dbReference type="NCBI Taxonomy" id="1457250"/>
    <lineage>
        <taxon>Archaea</taxon>
        <taxon>Methanobacteriati</taxon>
        <taxon>Methanobacteriota</taxon>
        <taxon>Stenosarchaea group</taxon>
        <taxon>Halobacteria</taxon>
        <taxon>Halobacteriales</taxon>
        <taxon>Haloarculaceae</taxon>
        <taxon>Halapricum</taxon>
    </lineage>
</organism>
<dbReference type="Pfam" id="PF10604">
    <property type="entry name" value="Polyketide_cyc2"/>
    <property type="match status" value="1"/>
</dbReference>
<protein>
    <submittedName>
        <fullName evidence="1">Polyketide cyclase</fullName>
    </submittedName>
</protein>
<dbReference type="EMBL" id="CP031310">
    <property type="protein sequence ID" value="QCC50421.1"/>
    <property type="molecule type" value="Genomic_DNA"/>
</dbReference>
<dbReference type="SUPFAM" id="SSF55961">
    <property type="entry name" value="Bet v1-like"/>
    <property type="match status" value="1"/>
</dbReference>
<gene>
    <name evidence="1" type="ORF">DV733_03845</name>
</gene>
<dbReference type="KEGG" id="hsn:DV733_03845"/>
<name>A0A4D6HA68_9EURY</name>
<accession>A0A4D6HA68</accession>
<dbReference type="STRING" id="1457250.GCA_000755225_03069"/>
<dbReference type="CDD" id="cd07812">
    <property type="entry name" value="SRPBCC"/>
    <property type="match status" value="1"/>
</dbReference>
<evidence type="ECO:0000313" key="1">
    <source>
        <dbReference type="EMBL" id="QCC50421.1"/>
    </source>
</evidence>
<reference evidence="1 2" key="1">
    <citation type="journal article" date="2019" name="Nat. Commun.">
        <title>A new type of DNA phosphorothioation-based antiviral system in archaea.</title>
        <authorList>
            <person name="Xiong L."/>
            <person name="Liu S."/>
            <person name="Chen S."/>
            <person name="Xiao Y."/>
            <person name="Zhu B."/>
            <person name="Gao Y."/>
            <person name="Zhang Y."/>
            <person name="Chen B."/>
            <person name="Luo J."/>
            <person name="Deng Z."/>
            <person name="Chen X."/>
            <person name="Wang L."/>
            <person name="Chen S."/>
        </authorList>
    </citation>
    <scope>NUCLEOTIDE SEQUENCE [LARGE SCALE GENOMIC DNA]</scope>
    <source>
        <strain evidence="1 2">CBA1105</strain>
    </source>
</reference>